<feature type="non-terminal residue" evidence="2">
    <location>
        <position position="1"/>
    </location>
</feature>
<keyword evidence="3" id="KW-1185">Reference proteome</keyword>
<sequence length="66" mass="6710">GESEEESSSGSGPFGAFGSSSRRVWYQIRVRVVEARGSAHFRQQSDSGDGSGGGATTVTISGGGDN</sequence>
<protein>
    <submittedName>
        <fullName evidence="2">Carnitine O-acetyltransferase YAT1</fullName>
    </submittedName>
</protein>
<dbReference type="AlphaFoldDB" id="A0A1R3GC60"/>
<accession>A0A1R3GC60</accession>
<proteinExistence type="predicted"/>
<comment type="caution">
    <text evidence="2">The sequence shown here is derived from an EMBL/GenBank/DDBJ whole genome shotgun (WGS) entry which is preliminary data.</text>
</comment>
<feature type="compositionally biased region" description="Gly residues" evidence="1">
    <location>
        <begin position="49"/>
        <end position="66"/>
    </location>
</feature>
<name>A0A1R3GC60_9ROSI</name>
<feature type="region of interest" description="Disordered" evidence="1">
    <location>
        <begin position="38"/>
        <end position="66"/>
    </location>
</feature>
<evidence type="ECO:0000313" key="3">
    <source>
        <dbReference type="Proteomes" id="UP000187203"/>
    </source>
</evidence>
<gene>
    <name evidence="2" type="ORF">COLO4_35895</name>
</gene>
<reference evidence="3" key="1">
    <citation type="submission" date="2013-09" db="EMBL/GenBank/DDBJ databases">
        <title>Corchorus olitorius genome sequencing.</title>
        <authorList>
            <person name="Alam M."/>
            <person name="Haque M.S."/>
            <person name="Islam M.S."/>
            <person name="Emdad E.M."/>
            <person name="Islam M.M."/>
            <person name="Ahmed B."/>
            <person name="Halim A."/>
            <person name="Hossen Q.M.M."/>
            <person name="Hossain M.Z."/>
            <person name="Ahmed R."/>
            <person name="Khan M.M."/>
            <person name="Islam R."/>
            <person name="Rashid M.M."/>
            <person name="Khan S.A."/>
            <person name="Rahman M.S."/>
            <person name="Alam M."/>
            <person name="Yahiya A.S."/>
            <person name="Khan M.S."/>
            <person name="Azam M.S."/>
            <person name="Haque T."/>
            <person name="Lashkar M.Z.H."/>
            <person name="Akhand A.I."/>
            <person name="Morshed G."/>
            <person name="Roy S."/>
            <person name="Uddin K.S."/>
            <person name="Rabeya T."/>
            <person name="Hossain A.S."/>
            <person name="Chowdhury A."/>
            <person name="Snigdha A.R."/>
            <person name="Mortoza M.S."/>
            <person name="Matin S.A."/>
            <person name="Hoque S.M.E."/>
            <person name="Islam M.K."/>
            <person name="Roy D.K."/>
            <person name="Haider R."/>
            <person name="Moosa M.M."/>
            <person name="Elias S.M."/>
            <person name="Hasan A.M."/>
            <person name="Jahan S."/>
            <person name="Shafiuddin M."/>
            <person name="Mahmood N."/>
            <person name="Shommy N.S."/>
        </authorList>
    </citation>
    <scope>NUCLEOTIDE SEQUENCE [LARGE SCALE GENOMIC DNA]</scope>
    <source>
        <strain evidence="3">cv. O-4</strain>
    </source>
</reference>
<dbReference type="Proteomes" id="UP000187203">
    <property type="component" value="Unassembled WGS sequence"/>
</dbReference>
<organism evidence="2 3">
    <name type="scientific">Corchorus olitorius</name>
    <dbReference type="NCBI Taxonomy" id="93759"/>
    <lineage>
        <taxon>Eukaryota</taxon>
        <taxon>Viridiplantae</taxon>
        <taxon>Streptophyta</taxon>
        <taxon>Embryophyta</taxon>
        <taxon>Tracheophyta</taxon>
        <taxon>Spermatophyta</taxon>
        <taxon>Magnoliopsida</taxon>
        <taxon>eudicotyledons</taxon>
        <taxon>Gunneridae</taxon>
        <taxon>Pentapetalae</taxon>
        <taxon>rosids</taxon>
        <taxon>malvids</taxon>
        <taxon>Malvales</taxon>
        <taxon>Malvaceae</taxon>
        <taxon>Grewioideae</taxon>
        <taxon>Apeibeae</taxon>
        <taxon>Corchorus</taxon>
    </lineage>
</organism>
<evidence type="ECO:0000256" key="1">
    <source>
        <dbReference type="SAM" id="MobiDB-lite"/>
    </source>
</evidence>
<evidence type="ECO:0000313" key="2">
    <source>
        <dbReference type="EMBL" id="OMO55662.1"/>
    </source>
</evidence>
<dbReference type="EMBL" id="AWUE01022879">
    <property type="protein sequence ID" value="OMO55662.1"/>
    <property type="molecule type" value="Genomic_DNA"/>
</dbReference>